<dbReference type="GO" id="GO:0003735">
    <property type="term" value="F:structural constituent of ribosome"/>
    <property type="evidence" value="ECO:0007669"/>
    <property type="project" value="InterPro"/>
</dbReference>
<evidence type="ECO:0000256" key="3">
    <source>
        <dbReference type="ARBA" id="ARBA00023274"/>
    </source>
</evidence>
<evidence type="ECO:0008006" key="6">
    <source>
        <dbReference type="Google" id="ProtNLM"/>
    </source>
</evidence>
<dbReference type="NCBIfam" id="TIGR00059">
    <property type="entry name" value="L17"/>
    <property type="match status" value="1"/>
</dbReference>
<dbReference type="PANTHER" id="PTHR14413">
    <property type="entry name" value="RIBOSOMAL PROTEIN L17"/>
    <property type="match status" value="1"/>
</dbReference>
<dbReference type="HAMAP" id="MF_01368">
    <property type="entry name" value="Ribosomal_bL17"/>
    <property type="match status" value="1"/>
</dbReference>
<name>A0A383E8D7_9ZZZZ</name>
<protein>
    <recommendedName>
        <fullName evidence="6">50S ribosomal protein L17</fullName>
    </recommendedName>
</protein>
<gene>
    <name evidence="5" type="ORF">METZ01_LOCUS505981</name>
</gene>
<dbReference type="GO" id="GO:0006412">
    <property type="term" value="P:translation"/>
    <property type="evidence" value="ECO:0007669"/>
    <property type="project" value="InterPro"/>
</dbReference>
<dbReference type="InterPro" id="IPR000456">
    <property type="entry name" value="Ribosomal_bL17"/>
</dbReference>
<dbReference type="InterPro" id="IPR036373">
    <property type="entry name" value="Ribosomal_bL17_sf"/>
</dbReference>
<keyword evidence="3" id="KW-0687">Ribonucleoprotein</keyword>
<evidence type="ECO:0000256" key="2">
    <source>
        <dbReference type="ARBA" id="ARBA00022980"/>
    </source>
</evidence>
<dbReference type="PANTHER" id="PTHR14413:SF16">
    <property type="entry name" value="LARGE RIBOSOMAL SUBUNIT PROTEIN BL17M"/>
    <property type="match status" value="1"/>
</dbReference>
<sequence length="155" mass="17894">MKHLLGYRKLNRTSEHRKALFKNMLNSLIKYEQITTTLPKAKELKPKIDKAITLGKKNSLQSKKNLFSQLQSKFSVDKLSKILSQRYEKRKGGYCRVVRAGFRYGDDAPMAVIELVDRDLNAKKVDVKKKTKESEKSSAEPKKPDPEQKKIKSKK</sequence>
<dbReference type="Pfam" id="PF01196">
    <property type="entry name" value="Ribosomal_L17"/>
    <property type="match status" value="1"/>
</dbReference>
<evidence type="ECO:0000313" key="5">
    <source>
        <dbReference type="EMBL" id="SVE53127.1"/>
    </source>
</evidence>
<dbReference type="SUPFAM" id="SSF64263">
    <property type="entry name" value="Prokaryotic ribosomal protein L17"/>
    <property type="match status" value="1"/>
</dbReference>
<dbReference type="Gene3D" id="3.90.1030.10">
    <property type="entry name" value="Ribosomal protein L17"/>
    <property type="match status" value="1"/>
</dbReference>
<dbReference type="GO" id="GO:0022625">
    <property type="term" value="C:cytosolic large ribosomal subunit"/>
    <property type="evidence" value="ECO:0007669"/>
    <property type="project" value="TreeGrafter"/>
</dbReference>
<feature type="region of interest" description="Disordered" evidence="4">
    <location>
        <begin position="126"/>
        <end position="155"/>
    </location>
</feature>
<feature type="compositionally biased region" description="Basic and acidic residues" evidence="4">
    <location>
        <begin position="132"/>
        <end position="155"/>
    </location>
</feature>
<evidence type="ECO:0000256" key="1">
    <source>
        <dbReference type="ARBA" id="ARBA00008777"/>
    </source>
</evidence>
<evidence type="ECO:0000256" key="4">
    <source>
        <dbReference type="SAM" id="MobiDB-lite"/>
    </source>
</evidence>
<comment type="similarity">
    <text evidence="1">Belongs to the bacterial ribosomal protein bL17 family.</text>
</comment>
<organism evidence="5">
    <name type="scientific">marine metagenome</name>
    <dbReference type="NCBI Taxonomy" id="408172"/>
    <lineage>
        <taxon>unclassified sequences</taxon>
        <taxon>metagenomes</taxon>
        <taxon>ecological metagenomes</taxon>
    </lineage>
</organism>
<dbReference type="EMBL" id="UINC01223788">
    <property type="protein sequence ID" value="SVE53127.1"/>
    <property type="molecule type" value="Genomic_DNA"/>
</dbReference>
<accession>A0A383E8D7</accession>
<keyword evidence="2" id="KW-0689">Ribosomal protein</keyword>
<reference evidence="5" key="1">
    <citation type="submission" date="2018-05" db="EMBL/GenBank/DDBJ databases">
        <authorList>
            <person name="Lanie J.A."/>
            <person name="Ng W.-L."/>
            <person name="Kazmierczak K.M."/>
            <person name="Andrzejewski T.M."/>
            <person name="Davidsen T.M."/>
            <person name="Wayne K.J."/>
            <person name="Tettelin H."/>
            <person name="Glass J.I."/>
            <person name="Rusch D."/>
            <person name="Podicherti R."/>
            <person name="Tsui H.-C.T."/>
            <person name="Winkler M.E."/>
        </authorList>
    </citation>
    <scope>NUCLEOTIDE SEQUENCE</scope>
</reference>
<dbReference type="AlphaFoldDB" id="A0A383E8D7"/>
<proteinExistence type="inferred from homology"/>